<gene>
    <name evidence="2" type="ORF">EXY23_17775</name>
</gene>
<dbReference type="Proteomes" id="UP000295023">
    <property type="component" value="Unassembled WGS sequence"/>
</dbReference>
<dbReference type="CDD" id="cd03139">
    <property type="entry name" value="GATase1_PfpI_2"/>
    <property type="match status" value="1"/>
</dbReference>
<dbReference type="Pfam" id="PF01965">
    <property type="entry name" value="DJ-1_PfpI"/>
    <property type="match status" value="1"/>
</dbReference>
<dbReference type="EMBL" id="SKBM01000018">
    <property type="protein sequence ID" value="TCZ57813.1"/>
    <property type="molecule type" value="Genomic_DNA"/>
</dbReference>
<organism evidence="2 3">
    <name type="scientific">Roseicella aquatilis</name>
    <dbReference type="NCBI Taxonomy" id="2527868"/>
    <lineage>
        <taxon>Bacteria</taxon>
        <taxon>Pseudomonadati</taxon>
        <taxon>Pseudomonadota</taxon>
        <taxon>Alphaproteobacteria</taxon>
        <taxon>Acetobacterales</taxon>
        <taxon>Roseomonadaceae</taxon>
        <taxon>Roseicella</taxon>
    </lineage>
</organism>
<dbReference type="OrthoDB" id="186587at2"/>
<dbReference type="RefSeq" id="WP_132292408.1">
    <property type="nucleotide sequence ID" value="NZ_SKBM01000018.1"/>
</dbReference>
<protein>
    <submittedName>
        <fullName evidence="2">DJ-1/PfpI family protein</fullName>
    </submittedName>
</protein>
<reference evidence="2 3" key="1">
    <citation type="submission" date="2019-03" db="EMBL/GenBank/DDBJ databases">
        <title>Paracraurococcus aquatilis NE82 genome sequence.</title>
        <authorList>
            <person name="Zhao Y."/>
            <person name="Du Z."/>
        </authorList>
    </citation>
    <scope>NUCLEOTIDE SEQUENCE [LARGE SCALE GENOMIC DNA]</scope>
    <source>
        <strain evidence="2 3">NE82</strain>
    </source>
</reference>
<dbReference type="PANTHER" id="PTHR43130">
    <property type="entry name" value="ARAC-FAMILY TRANSCRIPTIONAL REGULATOR"/>
    <property type="match status" value="1"/>
</dbReference>
<dbReference type="InterPro" id="IPR029062">
    <property type="entry name" value="Class_I_gatase-like"/>
</dbReference>
<dbReference type="InterPro" id="IPR052158">
    <property type="entry name" value="INH-QAR"/>
</dbReference>
<dbReference type="GO" id="GO:0006355">
    <property type="term" value="P:regulation of DNA-templated transcription"/>
    <property type="evidence" value="ECO:0007669"/>
    <property type="project" value="TreeGrafter"/>
</dbReference>
<keyword evidence="3" id="KW-1185">Reference proteome</keyword>
<evidence type="ECO:0000313" key="3">
    <source>
        <dbReference type="Proteomes" id="UP000295023"/>
    </source>
</evidence>
<proteinExistence type="predicted"/>
<evidence type="ECO:0000259" key="1">
    <source>
        <dbReference type="Pfam" id="PF01965"/>
    </source>
</evidence>
<name>A0A4V2WKB0_9PROT</name>
<feature type="domain" description="DJ-1/PfpI" evidence="1">
    <location>
        <begin position="9"/>
        <end position="166"/>
    </location>
</feature>
<comment type="caution">
    <text evidence="2">The sequence shown here is derived from an EMBL/GenBank/DDBJ whole genome shotgun (WGS) entry which is preliminary data.</text>
</comment>
<dbReference type="InterPro" id="IPR002818">
    <property type="entry name" value="DJ-1/PfpI"/>
</dbReference>
<dbReference type="SUPFAM" id="SSF52317">
    <property type="entry name" value="Class I glutamine amidotransferase-like"/>
    <property type="match status" value="1"/>
</dbReference>
<sequence length="230" mass="23600">MTTPFGIGFLLFPRLTQLDLTGPFEVLARLPGATVRTLWKEAGPVRSDTGLVLHADTALADCPQLDLICVPGGPGVAALMQDEAVLAFLRRQAAGARWVTAVCTGALVLGAAGLLRGRRATTHWASHDLLAALGATPVQARVVRDGPLVTGGGVTAGIDFALSLAAEIAGPEAAQAIQLQIEYAPAPPFQAGLPETAPPAVLAAARSRGAGMRAEREALVARVAARLATP</sequence>
<dbReference type="AlphaFoldDB" id="A0A4V2WKB0"/>
<dbReference type="PANTHER" id="PTHR43130:SF2">
    <property type="entry name" value="DJ-1_PFPI DOMAIN-CONTAINING PROTEIN"/>
    <property type="match status" value="1"/>
</dbReference>
<evidence type="ECO:0000313" key="2">
    <source>
        <dbReference type="EMBL" id="TCZ57813.1"/>
    </source>
</evidence>
<dbReference type="Gene3D" id="3.40.50.880">
    <property type="match status" value="1"/>
</dbReference>
<accession>A0A4V2WKB0</accession>